<dbReference type="GO" id="GO:1990189">
    <property type="term" value="F:protein N-terminal-serine acetyltransferase activity"/>
    <property type="evidence" value="ECO:0007669"/>
    <property type="project" value="TreeGrafter"/>
</dbReference>
<evidence type="ECO:0000259" key="1">
    <source>
        <dbReference type="PROSITE" id="PS51186"/>
    </source>
</evidence>
<dbReference type="Proteomes" id="UP000241440">
    <property type="component" value="Unassembled WGS sequence"/>
</dbReference>
<sequence>MFKMEVEKDLALALVEPKFASKYLAIVSNQRDYLSEWLAWPPHAKNEEFFLNFIKKSLHEYADGKSLVCAMMFQNEVAGNISFNTINHDLQKVEIGYWLRRDLQGKGIVSKSLSKLINYAFTELNMQKVEISAAVDNQASRSVCERLGFKQEGIITRAEKLNDRVVDHVIYGLSLNSVAQTY</sequence>
<protein>
    <submittedName>
        <fullName evidence="2">GNAT family N-acetyltransferase</fullName>
    </submittedName>
</protein>
<dbReference type="PANTHER" id="PTHR43441">
    <property type="entry name" value="RIBOSOMAL-PROTEIN-SERINE ACETYLTRANSFERASE"/>
    <property type="match status" value="1"/>
</dbReference>
<dbReference type="AlphaFoldDB" id="A0A855SEV3"/>
<dbReference type="Gene3D" id="3.40.630.30">
    <property type="match status" value="1"/>
</dbReference>
<dbReference type="EMBL" id="PYOY01000002">
    <property type="protein sequence ID" value="PSX08654.1"/>
    <property type="molecule type" value="Genomic_DNA"/>
</dbReference>
<accession>A0A855SEV3</accession>
<name>A0A855SEV3_PHOAN</name>
<evidence type="ECO:0000313" key="3">
    <source>
        <dbReference type="Proteomes" id="UP000241440"/>
    </source>
</evidence>
<gene>
    <name evidence="2" type="ORF">C0W41_06085</name>
</gene>
<dbReference type="InterPro" id="IPR016181">
    <property type="entry name" value="Acyl_CoA_acyltransferase"/>
</dbReference>
<dbReference type="PANTHER" id="PTHR43441:SF12">
    <property type="entry name" value="RIBOSOMAL N-ACETYLTRANSFERASE YDAF-RELATED"/>
    <property type="match status" value="1"/>
</dbReference>
<dbReference type="GO" id="GO:0008999">
    <property type="term" value="F:protein-N-terminal-alanine acetyltransferase activity"/>
    <property type="evidence" value="ECO:0007669"/>
    <property type="project" value="TreeGrafter"/>
</dbReference>
<keyword evidence="2" id="KW-0808">Transferase</keyword>
<dbReference type="InterPro" id="IPR051908">
    <property type="entry name" value="Ribosomal_N-acetyltransferase"/>
</dbReference>
<dbReference type="PROSITE" id="PS51186">
    <property type="entry name" value="GNAT"/>
    <property type="match status" value="1"/>
</dbReference>
<dbReference type="Pfam" id="PF13302">
    <property type="entry name" value="Acetyltransf_3"/>
    <property type="match status" value="1"/>
</dbReference>
<dbReference type="GeneID" id="61230183"/>
<dbReference type="RefSeq" id="WP_045082390.1">
    <property type="nucleotide sequence ID" value="NZ_JZSV01000005.1"/>
</dbReference>
<dbReference type="InterPro" id="IPR000182">
    <property type="entry name" value="GNAT_dom"/>
</dbReference>
<comment type="caution">
    <text evidence="2">The sequence shown here is derived from an EMBL/GenBank/DDBJ whole genome shotgun (WGS) entry which is preliminary data.</text>
</comment>
<dbReference type="SUPFAM" id="SSF55729">
    <property type="entry name" value="Acyl-CoA N-acyltransferases (Nat)"/>
    <property type="match status" value="1"/>
</dbReference>
<dbReference type="GO" id="GO:0005737">
    <property type="term" value="C:cytoplasm"/>
    <property type="evidence" value="ECO:0007669"/>
    <property type="project" value="TreeGrafter"/>
</dbReference>
<feature type="domain" description="N-acetyltransferase" evidence="1">
    <location>
        <begin position="24"/>
        <end position="176"/>
    </location>
</feature>
<organism evidence="2 3">
    <name type="scientific">Photobacterium angustum</name>
    <dbReference type="NCBI Taxonomy" id="661"/>
    <lineage>
        <taxon>Bacteria</taxon>
        <taxon>Pseudomonadati</taxon>
        <taxon>Pseudomonadota</taxon>
        <taxon>Gammaproteobacteria</taxon>
        <taxon>Vibrionales</taxon>
        <taxon>Vibrionaceae</taxon>
        <taxon>Photobacterium</taxon>
    </lineage>
</organism>
<proteinExistence type="predicted"/>
<reference evidence="2 3" key="1">
    <citation type="submission" date="2018-01" db="EMBL/GenBank/DDBJ databases">
        <title>Whole genome sequencing of Histamine producing bacteria.</title>
        <authorList>
            <person name="Butler K."/>
        </authorList>
    </citation>
    <scope>NUCLEOTIDE SEQUENCE [LARGE SCALE GENOMIC DNA]</scope>
    <source>
        <strain evidence="2 3">A2-1</strain>
    </source>
</reference>
<evidence type="ECO:0000313" key="2">
    <source>
        <dbReference type="EMBL" id="PSX08654.1"/>
    </source>
</evidence>